<organism evidence="4 5">
    <name type="scientific">Edaphochlamys debaryana</name>
    <dbReference type="NCBI Taxonomy" id="47281"/>
    <lineage>
        <taxon>Eukaryota</taxon>
        <taxon>Viridiplantae</taxon>
        <taxon>Chlorophyta</taxon>
        <taxon>core chlorophytes</taxon>
        <taxon>Chlorophyceae</taxon>
        <taxon>CS clade</taxon>
        <taxon>Chlamydomonadales</taxon>
        <taxon>Chlamydomonadales incertae sedis</taxon>
        <taxon>Edaphochlamys</taxon>
    </lineage>
</organism>
<dbReference type="InterPro" id="IPR000326">
    <property type="entry name" value="PAP2/HPO"/>
</dbReference>
<keyword evidence="2" id="KW-0812">Transmembrane</keyword>
<evidence type="ECO:0000256" key="2">
    <source>
        <dbReference type="SAM" id="Phobius"/>
    </source>
</evidence>
<protein>
    <recommendedName>
        <fullName evidence="3">Phosphatidic acid phosphatase type 2/haloperoxidase domain-containing protein</fullName>
    </recommendedName>
</protein>
<dbReference type="GO" id="GO:0008610">
    <property type="term" value="P:lipid biosynthetic process"/>
    <property type="evidence" value="ECO:0007669"/>
    <property type="project" value="TreeGrafter"/>
</dbReference>
<dbReference type="PANTHER" id="PTHR11247:SF40">
    <property type="entry name" value="LIPID PHOSPHATE PHOSPHATASE EPSILON 1, CHLOROPLASTIC"/>
    <property type="match status" value="1"/>
</dbReference>
<feature type="transmembrane region" description="Helical" evidence="2">
    <location>
        <begin position="90"/>
        <end position="108"/>
    </location>
</feature>
<reference evidence="4" key="1">
    <citation type="journal article" date="2020" name="bioRxiv">
        <title>Comparative genomics of Chlamydomonas.</title>
        <authorList>
            <person name="Craig R.J."/>
            <person name="Hasan A.R."/>
            <person name="Ness R.W."/>
            <person name="Keightley P.D."/>
        </authorList>
    </citation>
    <scope>NUCLEOTIDE SEQUENCE</scope>
    <source>
        <strain evidence="4">CCAP 11/70</strain>
    </source>
</reference>
<keyword evidence="1" id="KW-0378">Hydrolase</keyword>
<comment type="caution">
    <text evidence="4">The sequence shown here is derived from an EMBL/GenBank/DDBJ whole genome shotgun (WGS) entry which is preliminary data.</text>
</comment>
<dbReference type="PANTHER" id="PTHR11247">
    <property type="entry name" value="PALMITOYL-PROTEIN THIOESTERASE/DOLICHYLDIPHOSPHATASE 1"/>
    <property type="match status" value="1"/>
</dbReference>
<evidence type="ECO:0000313" key="4">
    <source>
        <dbReference type="EMBL" id="KAG2495150.1"/>
    </source>
</evidence>
<dbReference type="GO" id="GO:0006487">
    <property type="term" value="P:protein N-linked glycosylation"/>
    <property type="evidence" value="ECO:0007669"/>
    <property type="project" value="TreeGrafter"/>
</dbReference>
<dbReference type="Pfam" id="PF01569">
    <property type="entry name" value="PAP2"/>
    <property type="match status" value="1"/>
</dbReference>
<dbReference type="GO" id="GO:0047874">
    <property type="term" value="F:dolichyldiphosphatase activity"/>
    <property type="evidence" value="ECO:0007669"/>
    <property type="project" value="TreeGrafter"/>
</dbReference>
<keyword evidence="2" id="KW-0472">Membrane</keyword>
<feature type="transmembrane region" description="Helical" evidence="2">
    <location>
        <begin position="51"/>
        <end position="69"/>
    </location>
</feature>
<feature type="domain" description="Phosphatidic acid phosphatase type 2/haloperoxidase" evidence="3">
    <location>
        <begin position="52"/>
        <end position="161"/>
    </location>
</feature>
<keyword evidence="5" id="KW-1185">Reference proteome</keyword>
<sequence length="221" mass="23413">MDSSSDDGESLDGPRPPPDAQTRFLSVINDLTKWAVSATVLGVLVARRDALVAWCVLGSIIASFINKALKHIINEQRPANARKADPGMPSSHANSLAFLGVYTCVALGEGAALSSPRGLVAAAVGLLSLFLTWLRVRLGFHTTPQVVVGYALGAATAVGWHWLGTRHVFEQLAVRPEWRLAMYSCTGLAMALFGLRVVLQWSKEKGHGRGSGGKAASAKAA</sequence>
<feature type="transmembrane region" description="Helical" evidence="2">
    <location>
        <begin position="114"/>
        <end position="134"/>
    </location>
</feature>
<evidence type="ECO:0000259" key="3">
    <source>
        <dbReference type="SMART" id="SM00014"/>
    </source>
</evidence>
<dbReference type="OrthoDB" id="302705at2759"/>
<accession>A0A835Y367</accession>
<dbReference type="InterPro" id="IPR036938">
    <property type="entry name" value="PAP2/HPO_sf"/>
</dbReference>
<gene>
    <name evidence="4" type="ORF">HYH03_006758</name>
</gene>
<name>A0A835Y367_9CHLO</name>
<dbReference type="AlphaFoldDB" id="A0A835Y367"/>
<dbReference type="EMBL" id="JAEHOE010000026">
    <property type="protein sequence ID" value="KAG2495150.1"/>
    <property type="molecule type" value="Genomic_DNA"/>
</dbReference>
<keyword evidence="2" id="KW-1133">Transmembrane helix</keyword>
<evidence type="ECO:0000313" key="5">
    <source>
        <dbReference type="Proteomes" id="UP000612055"/>
    </source>
</evidence>
<dbReference type="GO" id="GO:0005789">
    <property type="term" value="C:endoplasmic reticulum membrane"/>
    <property type="evidence" value="ECO:0007669"/>
    <property type="project" value="TreeGrafter"/>
</dbReference>
<feature type="transmembrane region" description="Helical" evidence="2">
    <location>
        <begin position="178"/>
        <end position="199"/>
    </location>
</feature>
<proteinExistence type="predicted"/>
<dbReference type="Gene3D" id="1.20.144.10">
    <property type="entry name" value="Phosphatidic acid phosphatase type 2/haloperoxidase"/>
    <property type="match status" value="1"/>
</dbReference>
<evidence type="ECO:0000256" key="1">
    <source>
        <dbReference type="ARBA" id="ARBA00022801"/>
    </source>
</evidence>
<dbReference type="SMART" id="SM00014">
    <property type="entry name" value="acidPPc"/>
    <property type="match status" value="1"/>
</dbReference>
<dbReference type="SUPFAM" id="SSF48317">
    <property type="entry name" value="Acid phosphatase/Vanadium-dependent haloperoxidase"/>
    <property type="match status" value="1"/>
</dbReference>
<dbReference type="Proteomes" id="UP000612055">
    <property type="component" value="Unassembled WGS sequence"/>
</dbReference>
<feature type="transmembrane region" description="Helical" evidence="2">
    <location>
        <begin position="146"/>
        <end position="163"/>
    </location>
</feature>